<dbReference type="AlphaFoldDB" id="A0AAW1RNF8"/>
<dbReference type="Proteomes" id="UP001445335">
    <property type="component" value="Unassembled WGS sequence"/>
</dbReference>
<comment type="caution">
    <text evidence="2">The sequence shown here is derived from an EMBL/GenBank/DDBJ whole genome shotgun (WGS) entry which is preliminary data.</text>
</comment>
<accession>A0AAW1RNF8</accession>
<dbReference type="EMBL" id="JALJOU010000028">
    <property type="protein sequence ID" value="KAK9835324.1"/>
    <property type="molecule type" value="Genomic_DNA"/>
</dbReference>
<gene>
    <name evidence="2" type="ORF">WJX81_002063</name>
</gene>
<sequence length="144" mass="15643">MTSKAVLSCQLQHDIARPKCKCFQGGARTGAALQRASLPCRVRLAPVVATWTPPSDPSSTPSVPPEFTPPDQRPSSIPGPPPEFIPPEQSPPGPTNPTDPSRPGRPARPEVPDPERDPMRSPDRRREINEPEPDTEPAPLPDRE</sequence>
<keyword evidence="3" id="KW-1185">Reference proteome</keyword>
<organism evidence="2 3">
    <name type="scientific">Elliptochloris bilobata</name>
    <dbReference type="NCBI Taxonomy" id="381761"/>
    <lineage>
        <taxon>Eukaryota</taxon>
        <taxon>Viridiplantae</taxon>
        <taxon>Chlorophyta</taxon>
        <taxon>core chlorophytes</taxon>
        <taxon>Trebouxiophyceae</taxon>
        <taxon>Trebouxiophyceae incertae sedis</taxon>
        <taxon>Elliptochloris clade</taxon>
        <taxon>Elliptochloris</taxon>
    </lineage>
</organism>
<name>A0AAW1RNF8_9CHLO</name>
<evidence type="ECO:0000256" key="1">
    <source>
        <dbReference type="SAM" id="MobiDB-lite"/>
    </source>
</evidence>
<protein>
    <submittedName>
        <fullName evidence="2">Uncharacterized protein</fullName>
    </submittedName>
</protein>
<feature type="region of interest" description="Disordered" evidence="1">
    <location>
        <begin position="50"/>
        <end position="144"/>
    </location>
</feature>
<evidence type="ECO:0000313" key="3">
    <source>
        <dbReference type="Proteomes" id="UP001445335"/>
    </source>
</evidence>
<feature type="compositionally biased region" description="Basic and acidic residues" evidence="1">
    <location>
        <begin position="107"/>
        <end position="129"/>
    </location>
</feature>
<feature type="compositionally biased region" description="Pro residues" evidence="1">
    <location>
        <begin position="62"/>
        <end position="97"/>
    </location>
</feature>
<evidence type="ECO:0000313" key="2">
    <source>
        <dbReference type="EMBL" id="KAK9835324.1"/>
    </source>
</evidence>
<proteinExistence type="predicted"/>
<reference evidence="2 3" key="1">
    <citation type="journal article" date="2024" name="Nat. Commun.">
        <title>Phylogenomics reveals the evolutionary origins of lichenization in chlorophyte algae.</title>
        <authorList>
            <person name="Puginier C."/>
            <person name="Libourel C."/>
            <person name="Otte J."/>
            <person name="Skaloud P."/>
            <person name="Haon M."/>
            <person name="Grisel S."/>
            <person name="Petersen M."/>
            <person name="Berrin J.G."/>
            <person name="Delaux P.M."/>
            <person name="Dal Grande F."/>
            <person name="Keller J."/>
        </authorList>
    </citation>
    <scope>NUCLEOTIDE SEQUENCE [LARGE SCALE GENOMIC DNA]</scope>
    <source>
        <strain evidence="2 3">SAG 245.80</strain>
    </source>
</reference>